<dbReference type="PANTHER" id="PTHR45647:SF65">
    <property type="entry name" value="U-BOX DOMAIN-CONTAINING PROTEIN KINASE FAMILY PROTEIN"/>
    <property type="match status" value="1"/>
</dbReference>
<evidence type="ECO:0000256" key="6">
    <source>
        <dbReference type="ARBA" id="ARBA00022786"/>
    </source>
</evidence>
<feature type="domain" description="U-box" evidence="11">
    <location>
        <begin position="809"/>
        <end position="880"/>
    </location>
</feature>
<keyword evidence="6" id="KW-0833">Ubl conjugation pathway</keyword>
<dbReference type="SMART" id="SM00220">
    <property type="entry name" value="S_TKc"/>
    <property type="match status" value="1"/>
</dbReference>
<dbReference type="InterPro" id="IPR051348">
    <property type="entry name" value="U-box_ubiquitin_ligases"/>
</dbReference>
<reference evidence="12" key="2">
    <citation type="submission" date="2021-02" db="EMBL/GenBank/DDBJ databases">
        <authorList>
            <person name="Kimball J.A."/>
            <person name="Haas M.W."/>
            <person name="Macchietto M."/>
            <person name="Kono T."/>
            <person name="Duquette J."/>
            <person name="Shao M."/>
        </authorList>
    </citation>
    <scope>NUCLEOTIDE SEQUENCE</scope>
    <source>
        <tissue evidence="12">Fresh leaf tissue</tissue>
    </source>
</reference>
<evidence type="ECO:0000256" key="4">
    <source>
        <dbReference type="ARBA" id="ARBA00022741"/>
    </source>
</evidence>
<evidence type="ECO:0000256" key="2">
    <source>
        <dbReference type="ARBA" id="ARBA00012483"/>
    </source>
</evidence>
<accession>A0A8J5TFR1</accession>
<dbReference type="FunFam" id="3.30.200.20:FF:000162">
    <property type="entry name" value="Adenine nucleotide alpha hydrolase-like domain kinase"/>
    <property type="match status" value="1"/>
</dbReference>
<reference evidence="12" key="1">
    <citation type="journal article" date="2021" name="bioRxiv">
        <title>Whole Genome Assembly and Annotation of Northern Wild Rice, Zizania palustris L., Supports a Whole Genome Duplication in the Zizania Genus.</title>
        <authorList>
            <person name="Haas M."/>
            <person name="Kono T."/>
            <person name="Macchietto M."/>
            <person name="Millas R."/>
            <person name="McGilp L."/>
            <person name="Shao M."/>
            <person name="Duquette J."/>
            <person name="Hirsch C.N."/>
            <person name="Kimball J."/>
        </authorList>
    </citation>
    <scope>NUCLEOTIDE SEQUENCE</scope>
    <source>
        <tissue evidence="12">Fresh leaf tissue</tissue>
    </source>
</reference>
<feature type="compositionally biased region" description="Basic and acidic residues" evidence="9">
    <location>
        <begin position="337"/>
        <end position="352"/>
    </location>
</feature>
<dbReference type="GO" id="GO:0016567">
    <property type="term" value="P:protein ubiquitination"/>
    <property type="evidence" value="ECO:0007669"/>
    <property type="project" value="InterPro"/>
</dbReference>
<feature type="region of interest" description="Disordered" evidence="9">
    <location>
        <begin position="97"/>
        <end position="133"/>
    </location>
</feature>
<evidence type="ECO:0000256" key="3">
    <source>
        <dbReference type="ARBA" id="ARBA00022679"/>
    </source>
</evidence>
<feature type="region of interest" description="Disordered" evidence="9">
    <location>
        <begin position="337"/>
        <end position="383"/>
    </location>
</feature>
<dbReference type="InterPro" id="IPR003613">
    <property type="entry name" value="Ubox_domain"/>
</dbReference>
<dbReference type="Pfam" id="PF00069">
    <property type="entry name" value="Pkinase"/>
    <property type="match status" value="1"/>
</dbReference>
<dbReference type="InterPro" id="IPR008271">
    <property type="entry name" value="Ser/Thr_kinase_AS"/>
</dbReference>
<feature type="binding site" evidence="8">
    <location>
        <position position="553"/>
    </location>
    <ligand>
        <name>ATP</name>
        <dbReference type="ChEBI" id="CHEBI:30616"/>
    </ligand>
</feature>
<evidence type="ECO:0000259" key="10">
    <source>
        <dbReference type="PROSITE" id="PS50011"/>
    </source>
</evidence>
<comment type="caution">
    <text evidence="12">The sequence shown here is derived from an EMBL/GenBank/DDBJ whole genome shotgun (WGS) entry which is preliminary data.</text>
</comment>
<dbReference type="CDD" id="cd01989">
    <property type="entry name" value="USP_STK_Ubox_N"/>
    <property type="match status" value="1"/>
</dbReference>
<dbReference type="PROSITE" id="PS51698">
    <property type="entry name" value="U_BOX"/>
    <property type="match status" value="1"/>
</dbReference>
<dbReference type="Proteomes" id="UP000729402">
    <property type="component" value="Unassembled WGS sequence"/>
</dbReference>
<evidence type="ECO:0000256" key="5">
    <source>
        <dbReference type="ARBA" id="ARBA00022777"/>
    </source>
</evidence>
<keyword evidence="7 8" id="KW-0067">ATP-binding</keyword>
<dbReference type="PROSITE" id="PS00107">
    <property type="entry name" value="PROTEIN_KINASE_ATP"/>
    <property type="match status" value="1"/>
</dbReference>
<dbReference type="GO" id="GO:0005524">
    <property type="term" value="F:ATP binding"/>
    <property type="evidence" value="ECO:0007669"/>
    <property type="project" value="UniProtKB-UniRule"/>
</dbReference>
<evidence type="ECO:0000256" key="1">
    <source>
        <dbReference type="ARBA" id="ARBA00000900"/>
    </source>
</evidence>
<dbReference type="InterPro" id="IPR017441">
    <property type="entry name" value="Protein_kinase_ATP_BS"/>
</dbReference>
<keyword evidence="4 8" id="KW-0547">Nucleotide-binding</keyword>
<dbReference type="Pfam" id="PF04564">
    <property type="entry name" value="U-box"/>
    <property type="match status" value="1"/>
</dbReference>
<protein>
    <recommendedName>
        <fullName evidence="2">RING-type E3 ubiquitin transferase</fullName>
        <ecNumber evidence="2">2.3.2.27</ecNumber>
    </recommendedName>
</protein>
<dbReference type="PANTHER" id="PTHR45647">
    <property type="entry name" value="OS02G0152300 PROTEIN"/>
    <property type="match status" value="1"/>
</dbReference>
<sequence length="880" mass="96959">MNTKVDHPLPPRGTHHRPARDVTHARLAFALASEPLDYVYHWMSRCLLPSFPAAPPAVCWLTSELATHLESTSSASASASAVVEWLALRRCPPGHLESCSFSSSSSVDWLAPPERRRRSRGMASSSSSSSAGGGVSQVAAAAIVAVAVRGDGRASRRAVMWAAANLAPSAGRVALVHVIPPVSFVPTPAGERVPVERMDAGAVEMYAQDRRARVQEEVFLPLRRLCGRTIVETVVLEEDSIAAALVRYTAESGVRNLVLGSTSINWFKRILRLRDVPSNVLKAMPCSCNVFVVSRRRLTIKFANQAQTGKPSTGARIQSISHKAFFKIQMNWLQDKQSLHGHPDDGTQKSSEETSSDSGSQACSSRKISENPRRGLFGKLGVGRKTPGRDGNINFAAIGQLKEVPYVALNSIDESQPVDEVAKLRQELQDTLMMYDKACEDLAHAKKKIKVLSSECSEEAKKARDALQREVSLKQKVADEKAKHKAEIVANMVTIEKAKVVDAVLSTGKSCRRYSRQEIQLATDNFSDAKKIGEGGYGNVYRCTLDHTEVAVKVIQQDSSDKIDEFLREVKILSQLRHPNLVLLLGFCPEIGCIVYEYMENGSLEDQLVDDKGHQTLHWFLRFQTIFEVACGLAFLHATKPEPIVHRDLKPGNILLDKNYVSKIGDVGLAKLISDLVPEGLTEYRDTTVAGTLYYMDPEYQQTGTVRPKSDIYALGVIILRLLTGKRPHGLIVSAEEAIRNGSFPNILDRSQTDWPIGEAEMLAKLGLRCTALKCRDRPSLESELLPELENILSRVTASPTLRSPNAAAAPSHFICPILQEVMDDPYVAADGHTYEHRAIKAWLKKHNVSPVSKQRLPNLSIIPNHSLHAAIQQWKSRSS</sequence>
<keyword evidence="5" id="KW-0418">Kinase</keyword>
<evidence type="ECO:0000256" key="7">
    <source>
        <dbReference type="ARBA" id="ARBA00022840"/>
    </source>
</evidence>
<evidence type="ECO:0000313" key="13">
    <source>
        <dbReference type="Proteomes" id="UP000729402"/>
    </source>
</evidence>
<dbReference type="AlphaFoldDB" id="A0A8J5TFR1"/>
<dbReference type="InterPro" id="IPR006016">
    <property type="entry name" value="UspA"/>
</dbReference>
<dbReference type="EC" id="2.3.2.27" evidence="2"/>
<evidence type="ECO:0000313" key="12">
    <source>
        <dbReference type="EMBL" id="KAG8075441.1"/>
    </source>
</evidence>
<evidence type="ECO:0000256" key="8">
    <source>
        <dbReference type="PROSITE-ProRule" id="PRU10141"/>
    </source>
</evidence>
<gene>
    <name evidence="12" type="ORF">GUJ93_ZPchr0006g40894</name>
</gene>
<name>A0A8J5TFR1_ZIZPA</name>
<feature type="domain" description="Protein kinase" evidence="10">
    <location>
        <begin position="526"/>
        <end position="815"/>
    </location>
</feature>
<dbReference type="CDD" id="cd16655">
    <property type="entry name" value="RING-Ubox_WDSUB1-like"/>
    <property type="match status" value="1"/>
</dbReference>
<dbReference type="SMART" id="SM00504">
    <property type="entry name" value="Ubox"/>
    <property type="match status" value="1"/>
</dbReference>
<dbReference type="PROSITE" id="PS50011">
    <property type="entry name" value="PROTEIN_KINASE_DOM"/>
    <property type="match status" value="1"/>
</dbReference>
<evidence type="ECO:0000259" key="11">
    <source>
        <dbReference type="PROSITE" id="PS51698"/>
    </source>
</evidence>
<dbReference type="GO" id="GO:0061630">
    <property type="term" value="F:ubiquitin protein ligase activity"/>
    <property type="evidence" value="ECO:0007669"/>
    <property type="project" value="UniProtKB-EC"/>
</dbReference>
<comment type="catalytic activity">
    <reaction evidence="1">
        <text>S-ubiquitinyl-[E2 ubiquitin-conjugating enzyme]-L-cysteine + [acceptor protein]-L-lysine = [E2 ubiquitin-conjugating enzyme]-L-cysteine + N(6)-ubiquitinyl-[acceptor protein]-L-lysine.</text>
        <dbReference type="EC" id="2.3.2.27"/>
    </reaction>
</comment>
<dbReference type="GO" id="GO:0004672">
    <property type="term" value="F:protein kinase activity"/>
    <property type="evidence" value="ECO:0007669"/>
    <property type="project" value="InterPro"/>
</dbReference>
<organism evidence="12 13">
    <name type="scientific">Zizania palustris</name>
    <name type="common">Northern wild rice</name>
    <dbReference type="NCBI Taxonomy" id="103762"/>
    <lineage>
        <taxon>Eukaryota</taxon>
        <taxon>Viridiplantae</taxon>
        <taxon>Streptophyta</taxon>
        <taxon>Embryophyta</taxon>
        <taxon>Tracheophyta</taxon>
        <taxon>Spermatophyta</taxon>
        <taxon>Magnoliopsida</taxon>
        <taxon>Liliopsida</taxon>
        <taxon>Poales</taxon>
        <taxon>Poaceae</taxon>
        <taxon>BOP clade</taxon>
        <taxon>Oryzoideae</taxon>
        <taxon>Oryzeae</taxon>
        <taxon>Zizaniinae</taxon>
        <taxon>Zizania</taxon>
    </lineage>
</organism>
<dbReference type="PROSITE" id="PS00108">
    <property type="entry name" value="PROTEIN_KINASE_ST"/>
    <property type="match status" value="1"/>
</dbReference>
<evidence type="ECO:0000256" key="9">
    <source>
        <dbReference type="SAM" id="MobiDB-lite"/>
    </source>
</evidence>
<dbReference type="EMBL" id="JAAALK010000283">
    <property type="protein sequence ID" value="KAG8075441.1"/>
    <property type="molecule type" value="Genomic_DNA"/>
</dbReference>
<feature type="compositionally biased region" description="Low complexity" evidence="9">
    <location>
        <begin position="121"/>
        <end position="133"/>
    </location>
</feature>
<dbReference type="InterPro" id="IPR000719">
    <property type="entry name" value="Prot_kinase_dom"/>
</dbReference>
<keyword evidence="3" id="KW-0808">Transferase</keyword>
<dbReference type="OrthoDB" id="10064100at2759"/>
<keyword evidence="13" id="KW-1185">Reference proteome</keyword>
<dbReference type="Pfam" id="PF00582">
    <property type="entry name" value="Usp"/>
    <property type="match status" value="1"/>
</dbReference>
<proteinExistence type="predicted"/>